<protein>
    <submittedName>
        <fullName evidence="2">Uncharacterized protein</fullName>
    </submittedName>
</protein>
<feature type="transmembrane region" description="Helical" evidence="1">
    <location>
        <begin position="282"/>
        <end position="304"/>
    </location>
</feature>
<organism evidence="2 3">
    <name type="scientific">Periplaneta americana</name>
    <name type="common">American cockroach</name>
    <name type="synonym">Blatta americana</name>
    <dbReference type="NCBI Taxonomy" id="6978"/>
    <lineage>
        <taxon>Eukaryota</taxon>
        <taxon>Metazoa</taxon>
        <taxon>Ecdysozoa</taxon>
        <taxon>Arthropoda</taxon>
        <taxon>Hexapoda</taxon>
        <taxon>Insecta</taxon>
        <taxon>Pterygota</taxon>
        <taxon>Neoptera</taxon>
        <taxon>Polyneoptera</taxon>
        <taxon>Dictyoptera</taxon>
        <taxon>Blattodea</taxon>
        <taxon>Blattoidea</taxon>
        <taxon>Blattidae</taxon>
        <taxon>Blattinae</taxon>
        <taxon>Periplaneta</taxon>
    </lineage>
</organism>
<sequence length="356" mass="39309">MVIDRGSLLERALSHRMADSSLMSVSSINRVLRNLAAQKEQQVTAQNESVYDKLRMFNGQAPGWAWYPGTPPTPHLSLPPNPAAATVLPGGQVTRDDIQKRVTCIMKIKLSGITPCKVDLNNFEGKIVPGPGIASVRVVTNQFKYYQYLCRAVASRSKASRLGLALRNARWLESSWGKKFSHEISASVWDRCPPSIVMHLGSYDSWRKLRKNCTQVLSPKGNQTHIPMQPPMKFESRYLLSYAGSTLKKKSPGRNSIALRLSEATIFAYTFDISSMMYRNKVYSSVFIAIITSVFIAIITSVFIAIITSVFIAIITSVYIAVVTSVYIPSPVSSLPLLPVSSLLLSVSSFSLLPVS</sequence>
<evidence type="ECO:0000256" key="1">
    <source>
        <dbReference type="SAM" id="Phobius"/>
    </source>
</evidence>
<dbReference type="EMBL" id="JAJSOF020000001">
    <property type="protein sequence ID" value="KAJ4451185.1"/>
    <property type="molecule type" value="Genomic_DNA"/>
</dbReference>
<dbReference type="Proteomes" id="UP001148838">
    <property type="component" value="Unassembled WGS sequence"/>
</dbReference>
<keyword evidence="1" id="KW-0472">Membrane</keyword>
<name>A0ABQ8U1A2_PERAM</name>
<evidence type="ECO:0000313" key="3">
    <source>
        <dbReference type="Proteomes" id="UP001148838"/>
    </source>
</evidence>
<proteinExistence type="predicted"/>
<keyword evidence="3" id="KW-1185">Reference proteome</keyword>
<comment type="caution">
    <text evidence="2">The sequence shown here is derived from an EMBL/GenBank/DDBJ whole genome shotgun (WGS) entry which is preliminary data.</text>
</comment>
<feature type="transmembrane region" description="Helical" evidence="1">
    <location>
        <begin position="310"/>
        <end position="328"/>
    </location>
</feature>
<gene>
    <name evidence="2" type="ORF">ANN_02627</name>
</gene>
<accession>A0ABQ8U1A2</accession>
<keyword evidence="1" id="KW-0812">Transmembrane</keyword>
<reference evidence="2 3" key="1">
    <citation type="journal article" date="2022" name="Allergy">
        <title>Genome assembly and annotation of Periplaneta americana reveal a comprehensive cockroach allergen profile.</title>
        <authorList>
            <person name="Wang L."/>
            <person name="Xiong Q."/>
            <person name="Saelim N."/>
            <person name="Wang L."/>
            <person name="Nong W."/>
            <person name="Wan A.T."/>
            <person name="Shi M."/>
            <person name="Liu X."/>
            <person name="Cao Q."/>
            <person name="Hui J.H.L."/>
            <person name="Sookrung N."/>
            <person name="Leung T.F."/>
            <person name="Tungtrongchitr A."/>
            <person name="Tsui S.K.W."/>
        </authorList>
    </citation>
    <scope>NUCLEOTIDE SEQUENCE [LARGE SCALE GENOMIC DNA]</scope>
    <source>
        <strain evidence="2">PWHHKU_190912</strain>
    </source>
</reference>
<evidence type="ECO:0000313" key="2">
    <source>
        <dbReference type="EMBL" id="KAJ4451185.1"/>
    </source>
</evidence>
<keyword evidence="1" id="KW-1133">Transmembrane helix</keyword>